<comment type="similarity">
    <text evidence="4">Belongs to the DONSON family.</text>
</comment>
<comment type="subcellular location">
    <subcellularLocation>
        <location evidence="1">Nucleus</location>
    </subcellularLocation>
</comment>
<evidence type="ECO:0000256" key="3">
    <source>
        <dbReference type="ARBA" id="ARBA00023242"/>
    </source>
</evidence>
<evidence type="ECO:0000256" key="5">
    <source>
        <dbReference type="SAM" id="MobiDB-lite"/>
    </source>
</evidence>
<dbReference type="GO" id="GO:0005634">
    <property type="term" value="C:nucleus"/>
    <property type="evidence" value="ECO:0007669"/>
    <property type="project" value="UniProtKB-SubCell"/>
</dbReference>
<dbReference type="PANTHER" id="PTHR12972">
    <property type="entry name" value="DOWNSTREAM NEIGHBOR OF SON"/>
    <property type="match status" value="1"/>
</dbReference>
<keyword evidence="7" id="KW-1185">Reference proteome</keyword>
<dbReference type="PANTHER" id="PTHR12972:SF0">
    <property type="entry name" value="PROTEIN DOWNSTREAM NEIGHBOR OF SON"/>
    <property type="match status" value="1"/>
</dbReference>
<evidence type="ECO:0000313" key="6">
    <source>
        <dbReference type="EMBL" id="KAJ6642753.1"/>
    </source>
</evidence>
<name>A0A9Q0N364_9DIPT</name>
<dbReference type="PRINTS" id="PR02064">
    <property type="entry name" value="DONSON"/>
</dbReference>
<comment type="caution">
    <text evidence="6">The sequence shown here is derived from an EMBL/GenBank/DDBJ whole genome shotgun (WGS) entry which is preliminary data.</text>
</comment>
<feature type="compositionally biased region" description="Polar residues" evidence="5">
    <location>
        <begin position="307"/>
        <end position="327"/>
    </location>
</feature>
<organism evidence="6 7">
    <name type="scientific">Pseudolycoriella hygida</name>
    <dbReference type="NCBI Taxonomy" id="35572"/>
    <lineage>
        <taxon>Eukaryota</taxon>
        <taxon>Metazoa</taxon>
        <taxon>Ecdysozoa</taxon>
        <taxon>Arthropoda</taxon>
        <taxon>Hexapoda</taxon>
        <taxon>Insecta</taxon>
        <taxon>Pterygota</taxon>
        <taxon>Neoptera</taxon>
        <taxon>Endopterygota</taxon>
        <taxon>Diptera</taxon>
        <taxon>Nematocera</taxon>
        <taxon>Sciaroidea</taxon>
        <taxon>Sciaridae</taxon>
        <taxon>Pseudolycoriella</taxon>
    </lineage>
</organism>
<dbReference type="Proteomes" id="UP001151699">
    <property type="component" value="Chromosome B"/>
</dbReference>
<reference evidence="6" key="1">
    <citation type="submission" date="2022-07" db="EMBL/GenBank/DDBJ databases">
        <authorList>
            <person name="Trinca V."/>
            <person name="Uliana J.V.C."/>
            <person name="Torres T.T."/>
            <person name="Ward R.J."/>
            <person name="Monesi N."/>
        </authorList>
    </citation>
    <scope>NUCLEOTIDE SEQUENCE</scope>
    <source>
        <strain evidence="6">HSMRA1968</strain>
        <tissue evidence="6">Whole embryos</tissue>
    </source>
</reference>
<gene>
    <name evidence="6" type="primary">hd</name>
    <name evidence="6" type="ORF">Bhyg_07707</name>
</gene>
<dbReference type="AlphaFoldDB" id="A0A9Q0N364"/>
<evidence type="ECO:0000313" key="7">
    <source>
        <dbReference type="Proteomes" id="UP001151699"/>
    </source>
</evidence>
<dbReference type="InterPro" id="IPR024861">
    <property type="entry name" value="Donson"/>
</dbReference>
<evidence type="ECO:0000256" key="2">
    <source>
        <dbReference type="ARBA" id="ARBA00022473"/>
    </source>
</evidence>
<evidence type="ECO:0000256" key="4">
    <source>
        <dbReference type="ARBA" id="ARBA00025806"/>
    </source>
</evidence>
<dbReference type="GO" id="GO:0033260">
    <property type="term" value="P:nuclear DNA replication"/>
    <property type="evidence" value="ECO:0007669"/>
    <property type="project" value="TreeGrafter"/>
</dbReference>
<feature type="region of interest" description="Disordered" evidence="5">
    <location>
        <begin position="307"/>
        <end position="328"/>
    </location>
</feature>
<evidence type="ECO:0000256" key="1">
    <source>
        <dbReference type="ARBA" id="ARBA00004123"/>
    </source>
</evidence>
<keyword evidence="3" id="KW-0539">Nucleus</keyword>
<sequence>MADFKWKTPDEIIRLRKDKQKQKALQLRTLSTKGADIATAVETFAGNKRKNPFIDKRSSIGSKRLKTSPPITYEPIESIFSLIEESEPFQIQGVTQISKYPTKTESYEVDPNQVTFSFNSTEIEEKEKQQVPTKYLPVDWSLKTKLRILCPTAFHGKGQKISGASGITSFVRCMDPKTASIGLDFSPGARFHHSTLYWQHPSLPWLTLYPRNVKSNTSCSFGETERTALMKDWSDSFQSLFQLLRARHCPYFYCCANGFTVLFRAAGIGGRVETHALLTPTSSGLRAALKQESIEFTLPMKVSTDNVNRSNPDIYNHTSSTSETQDSGCVDELDDDNFDDDDQEEWLASMGVDAAEIKKIRTVQSRVKQSDERKEDYSDQSIALFEGVDCQALFNFLLNAKSTTATVGKLAGIPPTLLAPVAFRGATLRNVEVNSGKVRMENRDYFSLELKGVILPHIMQYLCNLLRETKDVFSISTFSQPSTLSFSKAAHLMNEESLKEHFQMSDQVFGQRNLSDCGLPYPILETLCRVSNDAVRNIERMCYNKESGGYTWN</sequence>
<dbReference type="OrthoDB" id="534063at2759"/>
<keyword evidence="2" id="KW-0217">Developmental protein</keyword>
<protein>
    <submittedName>
        <fullName evidence="6">Protein downstream neighbor of son like</fullName>
    </submittedName>
</protein>
<dbReference type="EMBL" id="WJQU01000002">
    <property type="protein sequence ID" value="KAJ6642753.1"/>
    <property type="molecule type" value="Genomic_DNA"/>
</dbReference>
<proteinExistence type="inferred from homology"/>
<accession>A0A9Q0N364</accession>